<dbReference type="PANTHER" id="PTHR33067">
    <property type="entry name" value="RNA-DIRECTED DNA POLYMERASE-RELATED"/>
    <property type="match status" value="1"/>
</dbReference>
<dbReference type="AlphaFoldDB" id="A0A151U2Z0"/>
<reference evidence="1 2" key="1">
    <citation type="journal article" date="2012" name="Nat. Biotechnol.">
        <title>Draft genome sequence of pigeonpea (Cajanus cajan), an orphan legume crop of resource-poor farmers.</title>
        <authorList>
            <person name="Varshney R.K."/>
            <person name="Chen W."/>
            <person name="Li Y."/>
            <person name="Bharti A.K."/>
            <person name="Saxena R.K."/>
            <person name="Schlueter J.A."/>
            <person name="Donoghue M.T."/>
            <person name="Azam S."/>
            <person name="Fan G."/>
            <person name="Whaley A.M."/>
            <person name="Farmer A.D."/>
            <person name="Sheridan J."/>
            <person name="Iwata A."/>
            <person name="Tuteja R."/>
            <person name="Penmetsa R.V."/>
            <person name="Wu W."/>
            <person name="Upadhyaya H.D."/>
            <person name="Yang S.P."/>
            <person name="Shah T."/>
            <person name="Saxena K.B."/>
            <person name="Michael T."/>
            <person name="McCombie W.R."/>
            <person name="Yang B."/>
            <person name="Zhang G."/>
            <person name="Yang H."/>
            <person name="Wang J."/>
            <person name="Spillane C."/>
            <person name="Cook D.R."/>
            <person name="May G.D."/>
            <person name="Xu X."/>
            <person name="Jackson S.A."/>
        </authorList>
    </citation>
    <scope>NUCLEOTIDE SEQUENCE [LARGE SCALE GENOMIC DNA]</scope>
    <source>
        <strain evidence="2">cv. Asha</strain>
    </source>
</reference>
<accession>A0A151U2Z0</accession>
<evidence type="ECO:0000313" key="2">
    <source>
        <dbReference type="Proteomes" id="UP000075243"/>
    </source>
</evidence>
<dbReference type="EMBL" id="CM003604">
    <property type="protein sequence ID" value="KYP73646.1"/>
    <property type="molecule type" value="Genomic_DNA"/>
</dbReference>
<dbReference type="Gramene" id="C.cajan_06124.t">
    <property type="protein sequence ID" value="C.cajan_06124.t.cds1"/>
    <property type="gene ID" value="C.cajan_06124"/>
</dbReference>
<dbReference type="OMA" id="QREDECF"/>
<dbReference type="PANTHER" id="PTHR33067:SF15">
    <property type="entry name" value="RNA-DIRECTED DNA POLYMERASE"/>
    <property type="match status" value="1"/>
</dbReference>
<gene>
    <name evidence="1" type="ORF">KK1_006293</name>
</gene>
<keyword evidence="2" id="KW-1185">Reference proteome</keyword>
<protein>
    <submittedName>
        <fullName evidence="1">Uncharacterized protein</fullName>
    </submittedName>
</protein>
<name>A0A151U2Z0_CAJCA</name>
<proteinExistence type="predicted"/>
<dbReference type="CDD" id="cd00303">
    <property type="entry name" value="retropepsin_like"/>
    <property type="match status" value="1"/>
</dbReference>
<dbReference type="InterPro" id="IPR021109">
    <property type="entry name" value="Peptidase_aspartic_dom_sf"/>
</dbReference>
<dbReference type="Gene3D" id="2.40.70.10">
    <property type="entry name" value="Acid Proteases"/>
    <property type="match status" value="1"/>
</dbReference>
<dbReference type="Proteomes" id="UP000075243">
    <property type="component" value="Chromosome 2"/>
</dbReference>
<sequence length="368" mass="40334">MFSKVEVNIPLLDAIRQIPKYAKFLKELCTNKRKLKGDERVNMGRNGSALLQKKNVSAIIPHDLLPDLPQKCKDPGTFTIPCTIGEEIFTNAMLDLGASINVMPASIFRSLHIGDLTPTCVSIQLANKSIVQPLGVVEDVLVKVEDLLFPVDFYILEMEDESSSHATLILGRLFLRTARTKIDVHAGTLSMEFGDNLVQFNIFEAMRHPIENHSVFSLDVIDLLVDDCTDFDDDLLADFSDFTDPLCTCDDDSSMCAICAEISVAISGVADLATSIDVPPPASETLSPSLPSLPVPSTVQAPSVELKPLPAHLKYAYLEDNQGLPAIIASILESDQEERLLQVLRDHRKAIGWTLADLPGISPSICMH</sequence>
<organism evidence="1 2">
    <name type="scientific">Cajanus cajan</name>
    <name type="common">Pigeon pea</name>
    <name type="synonym">Cajanus indicus</name>
    <dbReference type="NCBI Taxonomy" id="3821"/>
    <lineage>
        <taxon>Eukaryota</taxon>
        <taxon>Viridiplantae</taxon>
        <taxon>Streptophyta</taxon>
        <taxon>Embryophyta</taxon>
        <taxon>Tracheophyta</taxon>
        <taxon>Spermatophyta</taxon>
        <taxon>Magnoliopsida</taxon>
        <taxon>eudicotyledons</taxon>
        <taxon>Gunneridae</taxon>
        <taxon>Pentapetalae</taxon>
        <taxon>rosids</taxon>
        <taxon>fabids</taxon>
        <taxon>Fabales</taxon>
        <taxon>Fabaceae</taxon>
        <taxon>Papilionoideae</taxon>
        <taxon>50 kb inversion clade</taxon>
        <taxon>NPAAA clade</taxon>
        <taxon>indigoferoid/millettioid clade</taxon>
        <taxon>Phaseoleae</taxon>
        <taxon>Cajanus</taxon>
    </lineage>
</organism>
<evidence type="ECO:0000313" key="1">
    <source>
        <dbReference type="EMBL" id="KYP73646.1"/>
    </source>
</evidence>
<dbReference type="Pfam" id="PF13650">
    <property type="entry name" value="Asp_protease_2"/>
    <property type="match status" value="1"/>
</dbReference>